<dbReference type="InterPro" id="IPR006059">
    <property type="entry name" value="SBP"/>
</dbReference>
<feature type="signal peptide" evidence="2">
    <location>
        <begin position="1"/>
        <end position="19"/>
    </location>
</feature>
<dbReference type="Pfam" id="PF01547">
    <property type="entry name" value="SBP_bac_1"/>
    <property type="match status" value="1"/>
</dbReference>
<dbReference type="AlphaFoldDB" id="A0A4S4C6X0"/>
<dbReference type="PROSITE" id="PS51257">
    <property type="entry name" value="PROKAR_LIPOPROTEIN"/>
    <property type="match status" value="1"/>
</dbReference>
<accession>A0A4S4C6X0</accession>
<dbReference type="CDD" id="cd13585">
    <property type="entry name" value="PBP2_TMBP_like"/>
    <property type="match status" value="1"/>
</dbReference>
<sequence>MAKKIMQIAAASVLTVSLAACSNGGNNEASPSASESPSASGVAAPSESGAGSTATLAEWGQTIKSKYDGTEINLAFASHPSTDSFQKMTKEFEDLTGIKVKWEVMEEGYLKNKQLLDFTGRTGTYDVLMVDGFWMSEYGAKKVVEPLDDLIADKTLTPEWFDYEDIVPAYRNGISKYEGVTYGIPTAGETRFIAYRKDLFEKYGKEPPKTMDEFLELAQFFNGKEDGLYGVSMRAQRGTHAASGLLSILYNFGGGFLDQKTGKATMNDPKTVEAMQFYVDLLKNAPKDVSSYTHEEALSAFTTGKAAMWLDATALANRILDPSSSQVADKVAFVPTPEGPAGRASALAGWNMSISSLSKKQEAAWAFVVYMNSKEKAKEYVQGGGVPVRTSVYQDAELAAANISYPVQLEALNDANVLVEQGISWIPPSPKLGQILDRVGYYVSAAMFGEMTVQEAADKAQKEVADITGE</sequence>
<evidence type="ECO:0000313" key="3">
    <source>
        <dbReference type="EMBL" id="THF83678.1"/>
    </source>
</evidence>
<evidence type="ECO:0000256" key="1">
    <source>
        <dbReference type="SAM" id="MobiDB-lite"/>
    </source>
</evidence>
<dbReference type="PANTHER" id="PTHR43649:SF12">
    <property type="entry name" value="DIACETYLCHITOBIOSE BINDING PROTEIN DASA"/>
    <property type="match status" value="1"/>
</dbReference>
<evidence type="ECO:0000256" key="2">
    <source>
        <dbReference type="SAM" id="SignalP"/>
    </source>
</evidence>
<dbReference type="OrthoDB" id="9795467at2"/>
<evidence type="ECO:0000313" key="4">
    <source>
        <dbReference type="Proteomes" id="UP000310636"/>
    </source>
</evidence>
<feature type="compositionally biased region" description="Low complexity" evidence="1">
    <location>
        <begin position="28"/>
        <end position="51"/>
    </location>
</feature>
<dbReference type="SUPFAM" id="SSF53850">
    <property type="entry name" value="Periplasmic binding protein-like II"/>
    <property type="match status" value="1"/>
</dbReference>
<protein>
    <submittedName>
        <fullName evidence="3">Sugar ABC transporter substrate-binding protein</fullName>
    </submittedName>
</protein>
<dbReference type="EMBL" id="SSOB01000003">
    <property type="protein sequence ID" value="THF83678.1"/>
    <property type="molecule type" value="Genomic_DNA"/>
</dbReference>
<reference evidence="3 4" key="1">
    <citation type="submission" date="2019-04" db="EMBL/GenBank/DDBJ databases">
        <title>Cohnella sp. nov. isolated from preserved vegetables.</title>
        <authorList>
            <person name="Lin S.-Y."/>
            <person name="Hung M.-H."/>
            <person name="Young C.-C."/>
        </authorList>
    </citation>
    <scope>NUCLEOTIDE SEQUENCE [LARGE SCALE GENOMIC DNA]</scope>
    <source>
        <strain evidence="3 4">CC-MHH1044</strain>
    </source>
</reference>
<dbReference type="RefSeq" id="WP_136368307.1">
    <property type="nucleotide sequence ID" value="NZ_SSOB01000003.1"/>
</dbReference>
<organism evidence="3 4">
    <name type="scientific">Cohnella fermenti</name>
    <dbReference type="NCBI Taxonomy" id="2565925"/>
    <lineage>
        <taxon>Bacteria</taxon>
        <taxon>Bacillati</taxon>
        <taxon>Bacillota</taxon>
        <taxon>Bacilli</taxon>
        <taxon>Bacillales</taxon>
        <taxon>Paenibacillaceae</taxon>
        <taxon>Cohnella</taxon>
    </lineage>
</organism>
<name>A0A4S4C6X0_9BACL</name>
<keyword evidence="2" id="KW-0732">Signal</keyword>
<dbReference type="Proteomes" id="UP000310636">
    <property type="component" value="Unassembled WGS sequence"/>
</dbReference>
<proteinExistence type="predicted"/>
<keyword evidence="4" id="KW-1185">Reference proteome</keyword>
<dbReference type="Gene3D" id="3.40.190.10">
    <property type="entry name" value="Periplasmic binding protein-like II"/>
    <property type="match status" value="2"/>
</dbReference>
<gene>
    <name evidence="3" type="ORF">E6C55_03015</name>
</gene>
<comment type="caution">
    <text evidence="3">The sequence shown here is derived from an EMBL/GenBank/DDBJ whole genome shotgun (WGS) entry which is preliminary data.</text>
</comment>
<feature type="chain" id="PRO_5038555997" evidence="2">
    <location>
        <begin position="20"/>
        <end position="470"/>
    </location>
</feature>
<feature type="region of interest" description="Disordered" evidence="1">
    <location>
        <begin position="24"/>
        <end position="51"/>
    </location>
</feature>
<dbReference type="PANTHER" id="PTHR43649">
    <property type="entry name" value="ARABINOSE-BINDING PROTEIN-RELATED"/>
    <property type="match status" value="1"/>
</dbReference>
<dbReference type="InterPro" id="IPR050490">
    <property type="entry name" value="Bact_solute-bd_prot1"/>
</dbReference>